<evidence type="ECO:0000313" key="3">
    <source>
        <dbReference type="Proteomes" id="UP000824246"/>
    </source>
</evidence>
<comment type="caution">
    <text evidence="2">The sequence shown here is derived from an EMBL/GenBank/DDBJ whole genome shotgun (WGS) entry which is preliminary data.</text>
</comment>
<feature type="chain" id="PRO_5039478806" description="Lipoprotein" evidence="1">
    <location>
        <begin position="23"/>
        <end position="183"/>
    </location>
</feature>
<organism evidence="2 3">
    <name type="scientific">Candidatus Barnesiella excrementipullorum</name>
    <dbReference type="NCBI Taxonomy" id="2838479"/>
    <lineage>
        <taxon>Bacteria</taxon>
        <taxon>Pseudomonadati</taxon>
        <taxon>Bacteroidota</taxon>
        <taxon>Bacteroidia</taxon>
        <taxon>Bacteroidales</taxon>
        <taxon>Barnesiellaceae</taxon>
        <taxon>Barnesiella</taxon>
    </lineage>
</organism>
<evidence type="ECO:0000256" key="1">
    <source>
        <dbReference type="SAM" id="SignalP"/>
    </source>
</evidence>
<reference evidence="2" key="1">
    <citation type="journal article" date="2021" name="PeerJ">
        <title>Extensive microbial diversity within the chicken gut microbiome revealed by metagenomics and culture.</title>
        <authorList>
            <person name="Gilroy R."/>
            <person name="Ravi A."/>
            <person name="Getino M."/>
            <person name="Pursley I."/>
            <person name="Horton D.L."/>
            <person name="Alikhan N.F."/>
            <person name="Baker D."/>
            <person name="Gharbi K."/>
            <person name="Hall N."/>
            <person name="Watson M."/>
            <person name="Adriaenssens E.M."/>
            <person name="Foster-Nyarko E."/>
            <person name="Jarju S."/>
            <person name="Secka A."/>
            <person name="Antonio M."/>
            <person name="Oren A."/>
            <person name="Chaudhuri R.R."/>
            <person name="La Ragione R."/>
            <person name="Hildebrand F."/>
            <person name="Pallen M.J."/>
        </authorList>
    </citation>
    <scope>NUCLEOTIDE SEQUENCE</scope>
    <source>
        <strain evidence="2">ChiHjej12B11-16260</strain>
    </source>
</reference>
<evidence type="ECO:0000313" key="2">
    <source>
        <dbReference type="EMBL" id="HIX45510.1"/>
    </source>
</evidence>
<evidence type="ECO:0008006" key="4">
    <source>
        <dbReference type="Google" id="ProtNLM"/>
    </source>
</evidence>
<dbReference type="PROSITE" id="PS51257">
    <property type="entry name" value="PROKAR_LIPOPROTEIN"/>
    <property type="match status" value="1"/>
</dbReference>
<feature type="signal peptide" evidence="1">
    <location>
        <begin position="1"/>
        <end position="22"/>
    </location>
</feature>
<dbReference type="AlphaFoldDB" id="A0A9D1VS22"/>
<name>A0A9D1VS22_9BACT</name>
<keyword evidence="1" id="KW-0732">Signal</keyword>
<accession>A0A9D1VS22</accession>
<sequence>MTRAFPYNSLAVILLAATLLTACSRQPSLDAPVQPAIYAVSDTTARYDIAFSMGKVHQNGLLVTRLHNGEARIVCATPFGLTLFDVTLRDDDYQLNHCIESLRNERVWQVLADDFRSIFLATHGTITYDNDGRQLRHTGNGLTRGTIRYDAESHTTRIAHKWLKLQIEITPYNPSTKGNHAAR</sequence>
<protein>
    <recommendedName>
        <fullName evidence="4">Lipoprotein</fullName>
    </recommendedName>
</protein>
<proteinExistence type="predicted"/>
<dbReference type="EMBL" id="DXFB01000126">
    <property type="protein sequence ID" value="HIX45510.1"/>
    <property type="molecule type" value="Genomic_DNA"/>
</dbReference>
<reference evidence="2" key="2">
    <citation type="submission" date="2021-04" db="EMBL/GenBank/DDBJ databases">
        <authorList>
            <person name="Gilroy R."/>
        </authorList>
    </citation>
    <scope>NUCLEOTIDE SEQUENCE</scope>
    <source>
        <strain evidence="2">ChiHjej12B11-16260</strain>
    </source>
</reference>
<dbReference type="Proteomes" id="UP000824246">
    <property type="component" value="Unassembled WGS sequence"/>
</dbReference>
<gene>
    <name evidence="2" type="ORF">H9982_04750</name>
</gene>